<dbReference type="InterPro" id="IPR001245">
    <property type="entry name" value="Ser-Thr/Tyr_kinase_cat_dom"/>
</dbReference>
<keyword evidence="9" id="KW-0808">Transferase</keyword>
<evidence type="ECO:0000256" key="6">
    <source>
        <dbReference type="ARBA" id="ARBA00022527"/>
    </source>
</evidence>
<evidence type="ECO:0000256" key="17">
    <source>
        <dbReference type="ARBA" id="ARBA00023136"/>
    </source>
</evidence>
<evidence type="ECO:0000256" key="20">
    <source>
        <dbReference type="ARBA" id="ARBA00047899"/>
    </source>
</evidence>
<dbReference type="InterPro" id="IPR001611">
    <property type="entry name" value="Leu-rich_rpt"/>
</dbReference>
<dbReference type="SMART" id="SM00369">
    <property type="entry name" value="LRR_TYP"/>
    <property type="match status" value="7"/>
</dbReference>
<keyword evidence="16 26" id="KW-1133">Transmembrane helix</keyword>
<reference evidence="28" key="1">
    <citation type="journal article" date="2023" name="GigaByte">
        <title>Genome assembly of the bearded iris, Iris pallida Lam.</title>
        <authorList>
            <person name="Bruccoleri R.E."/>
            <person name="Oakeley E.J."/>
            <person name="Faust A.M.E."/>
            <person name="Altorfer M."/>
            <person name="Dessus-Babus S."/>
            <person name="Burckhardt D."/>
            <person name="Oertli M."/>
            <person name="Naumann U."/>
            <person name="Petersen F."/>
            <person name="Wong J."/>
        </authorList>
    </citation>
    <scope>NUCLEOTIDE SEQUENCE</scope>
    <source>
        <strain evidence="28">GSM-AAB239-AS_SAM_17_03QT</strain>
    </source>
</reference>
<keyword evidence="29" id="KW-1185">Reference proteome</keyword>
<dbReference type="EMBL" id="JANAVB010022600">
    <property type="protein sequence ID" value="KAJ6823594.1"/>
    <property type="molecule type" value="Genomic_DNA"/>
</dbReference>
<dbReference type="FunFam" id="3.80.10.10:FF:001158">
    <property type="entry name" value="Leucine-rich repeat protein kinase family protein"/>
    <property type="match status" value="1"/>
</dbReference>
<evidence type="ECO:0000259" key="27">
    <source>
        <dbReference type="PROSITE" id="PS50011"/>
    </source>
</evidence>
<feature type="transmembrane region" description="Helical" evidence="26">
    <location>
        <begin position="21"/>
        <end position="40"/>
    </location>
</feature>
<evidence type="ECO:0000256" key="21">
    <source>
        <dbReference type="ARBA" id="ARBA00048679"/>
    </source>
</evidence>
<dbReference type="Gene3D" id="1.10.510.10">
    <property type="entry name" value="Transferase(Phosphotransferase) domain 1"/>
    <property type="match status" value="1"/>
</dbReference>
<feature type="transmembrane region" description="Helical" evidence="26">
    <location>
        <begin position="683"/>
        <end position="705"/>
    </location>
</feature>
<comment type="subcellular location">
    <subcellularLocation>
        <location evidence="1">Cell membrane</location>
        <topology evidence="1">Single-pass type I membrane protein</topology>
    </subcellularLocation>
    <subcellularLocation>
        <location evidence="2">Endoplasmic reticulum membrane</location>
        <topology evidence="2">Single-pass membrane protein</topology>
    </subcellularLocation>
</comment>
<keyword evidence="14 28" id="KW-0418">Kinase</keyword>
<dbReference type="FunFam" id="3.30.200.20:FF:000432">
    <property type="entry name" value="LRR receptor-like serine/threonine-protein kinase EFR"/>
    <property type="match status" value="1"/>
</dbReference>
<dbReference type="SUPFAM" id="SSF52058">
    <property type="entry name" value="L domain-like"/>
    <property type="match status" value="2"/>
</dbReference>
<comment type="catalytic activity">
    <reaction evidence="21">
        <text>L-seryl-[protein] + ATP = O-phospho-L-seryl-[protein] + ADP + H(+)</text>
        <dbReference type="Rhea" id="RHEA:17989"/>
        <dbReference type="Rhea" id="RHEA-COMP:9863"/>
        <dbReference type="Rhea" id="RHEA-COMP:11604"/>
        <dbReference type="ChEBI" id="CHEBI:15378"/>
        <dbReference type="ChEBI" id="CHEBI:29999"/>
        <dbReference type="ChEBI" id="CHEBI:30616"/>
        <dbReference type="ChEBI" id="CHEBI:83421"/>
        <dbReference type="ChEBI" id="CHEBI:456216"/>
        <dbReference type="EC" id="2.7.11.1"/>
    </reaction>
</comment>
<comment type="function">
    <text evidence="23">The processed protein kinase Xa21 chain released by protein cleavage after X.oryzae pv. oryzae protein Ax21 detection translocates into the nucleus where it can bind and regulate WRKY62, a transcription factor. Confers resistance to the bacterial pathogen X.oryzae pv. oryzae (Xoo).</text>
</comment>
<evidence type="ECO:0000313" key="28">
    <source>
        <dbReference type="EMBL" id="KAJ6823594.1"/>
    </source>
</evidence>
<proteinExistence type="inferred from homology"/>
<dbReference type="AlphaFoldDB" id="A0AAX6G4D5"/>
<comment type="catalytic activity">
    <reaction evidence="20">
        <text>L-threonyl-[protein] + ATP = O-phospho-L-threonyl-[protein] + ADP + H(+)</text>
        <dbReference type="Rhea" id="RHEA:46608"/>
        <dbReference type="Rhea" id="RHEA-COMP:11060"/>
        <dbReference type="Rhea" id="RHEA-COMP:11605"/>
        <dbReference type="ChEBI" id="CHEBI:15378"/>
        <dbReference type="ChEBI" id="CHEBI:30013"/>
        <dbReference type="ChEBI" id="CHEBI:30616"/>
        <dbReference type="ChEBI" id="CHEBI:61977"/>
        <dbReference type="ChEBI" id="CHEBI:456216"/>
        <dbReference type="EC" id="2.7.11.1"/>
    </reaction>
</comment>
<dbReference type="FunFam" id="3.80.10.10:FF:000275">
    <property type="entry name" value="Leucine-rich repeat receptor-like protein kinase"/>
    <property type="match status" value="1"/>
</dbReference>
<sequence>MPYQTCAHAAMCSSFLLCPKVATSSSTTVLILLLLFFFIIPHHHHHLHAMSAPVSILPPKHNNVTDLSSLLVFKSKISLDPHGVFATWNDTLPFCRWQGVVCGHRHPERVVSLNLTSFDLVGALPPHLANLTFLRTIDFSANDFQGPIPQELSRLSRLQDLDLSHNSLSGMIPWEISHCLGLQTIDMSYNKLGGFIPTEFGSLPSLHFLHLTNNSITGEIPASLSNASSLNILGLSFNRFSGGIPPSLGELSLLKVLSLGGDNLEGSIPPSLWNLSSLEYLHLGFNQLKGSLPQDLGQTLPHLKHLYAYSNKMHGPIPISLLNASQLSDIDLSENNFIGRIPPNLGSLQYLSVLILYDNQLETRDPLDWRFLTSLSNCTILERLLIDHNNLGGLLPKAIANISTTLRWLSMAHNSIEGSIPPEIENLVGLEYFDLGPNFLSGHIPASIGLLKNLHLIDLSFNNLSGEIPSTIGNLLQLNELFLDFNNFNGSIPSSLGNCKTLELLNLRNNKLTGTIPKEIFSIFSLSVQLLFDENQLTGTIPPEIGNLINIGHIRLSRNKLSGEIPNSLGKCQVLQILRLDRNFFEGSIPASLSALKGLQELDLSQNNLSGKIPTFLGDFPDLHDLNLSFNNFEGEVPRTGVFKNKSGISVLGNEKLCGGDPILHLPICAFLGPKKNHKSLKLTVIITIFSGSLCLFLLFLFVAFRRWIRQRSRRKPMENYTIKEQHISISYAELFKATNGFSEENLVGSGNFGFVYRGMLDDHENDAKVIAVKVFNLQQLGALKSFVTECDAFRNIRHRNLIKILTACSSVDFKGNDFKAMVFEFKANGSLESWLHPEENDPFGLKTLKLMQRINIAMDVASALEYLHHHSQVPIIHCDLKPSNILLDDDMTALVSDFGLARFIDKSITSSTSSFGIKGTIGYIAPECGMTNNVSTHGDVYSYGILLMELFTGKRPTDGTFKEGITLRTFVKDGLSEGLISTIDECLLSNGVQASDHSQTINHAKTFECVSLVLRIGLLCTNDLPMERMEIKKVRNELNDIKNKFFRK</sequence>
<dbReference type="PROSITE" id="PS00108">
    <property type="entry name" value="PROTEIN_KINASE_ST"/>
    <property type="match status" value="1"/>
</dbReference>
<dbReference type="InterPro" id="IPR017441">
    <property type="entry name" value="Protein_kinase_ATP_BS"/>
</dbReference>
<evidence type="ECO:0000256" key="25">
    <source>
        <dbReference type="PROSITE-ProRule" id="PRU10141"/>
    </source>
</evidence>
<dbReference type="GO" id="GO:0005886">
    <property type="term" value="C:plasma membrane"/>
    <property type="evidence" value="ECO:0007669"/>
    <property type="project" value="UniProtKB-SubCell"/>
</dbReference>
<dbReference type="InterPro" id="IPR008271">
    <property type="entry name" value="Ser/Thr_kinase_AS"/>
</dbReference>
<keyword evidence="5" id="KW-1003">Cell membrane</keyword>
<keyword evidence="11" id="KW-0732">Signal</keyword>
<protein>
    <recommendedName>
        <fullName evidence="24">Receptor kinase-like protein Xa21</fullName>
        <ecNumber evidence="4">2.7.11.1</ecNumber>
    </recommendedName>
</protein>
<evidence type="ECO:0000256" key="26">
    <source>
        <dbReference type="SAM" id="Phobius"/>
    </source>
</evidence>
<dbReference type="Pfam" id="PF08263">
    <property type="entry name" value="LRRNT_2"/>
    <property type="match status" value="1"/>
</dbReference>
<evidence type="ECO:0000256" key="3">
    <source>
        <dbReference type="ARBA" id="ARBA00008684"/>
    </source>
</evidence>
<dbReference type="InterPro" id="IPR032675">
    <property type="entry name" value="LRR_dom_sf"/>
</dbReference>
<evidence type="ECO:0000256" key="4">
    <source>
        <dbReference type="ARBA" id="ARBA00012513"/>
    </source>
</evidence>
<evidence type="ECO:0000256" key="22">
    <source>
        <dbReference type="ARBA" id="ARBA00054320"/>
    </source>
</evidence>
<evidence type="ECO:0000256" key="14">
    <source>
        <dbReference type="ARBA" id="ARBA00022777"/>
    </source>
</evidence>
<reference evidence="28" key="2">
    <citation type="submission" date="2023-04" db="EMBL/GenBank/DDBJ databases">
        <authorList>
            <person name="Bruccoleri R.E."/>
            <person name="Oakeley E.J."/>
            <person name="Faust A.-M."/>
            <person name="Dessus-Babus S."/>
            <person name="Altorfer M."/>
            <person name="Burckhardt D."/>
            <person name="Oertli M."/>
            <person name="Naumann U."/>
            <person name="Petersen F."/>
            <person name="Wong J."/>
        </authorList>
    </citation>
    <scope>NUCLEOTIDE SEQUENCE</scope>
    <source>
        <strain evidence="28">GSM-AAB239-AS_SAM_17_03QT</strain>
        <tissue evidence="28">Leaf</tissue>
    </source>
</reference>
<keyword evidence="13 25" id="KW-0547">Nucleotide-binding</keyword>
<evidence type="ECO:0000256" key="8">
    <source>
        <dbReference type="ARBA" id="ARBA00022614"/>
    </source>
</evidence>
<dbReference type="InterPro" id="IPR011009">
    <property type="entry name" value="Kinase-like_dom_sf"/>
</dbReference>
<evidence type="ECO:0000313" key="29">
    <source>
        <dbReference type="Proteomes" id="UP001140949"/>
    </source>
</evidence>
<dbReference type="Pfam" id="PF07714">
    <property type="entry name" value="PK_Tyr_Ser-Thr"/>
    <property type="match status" value="1"/>
</dbReference>
<dbReference type="Pfam" id="PF13855">
    <property type="entry name" value="LRR_8"/>
    <property type="match status" value="1"/>
</dbReference>
<dbReference type="InterPro" id="IPR051809">
    <property type="entry name" value="Plant_receptor-like_S/T_kinase"/>
</dbReference>
<dbReference type="PRINTS" id="PR00019">
    <property type="entry name" value="LEURICHRPT"/>
</dbReference>
<dbReference type="PROSITE" id="PS50011">
    <property type="entry name" value="PROTEIN_KINASE_DOM"/>
    <property type="match status" value="1"/>
</dbReference>
<evidence type="ECO:0000256" key="15">
    <source>
        <dbReference type="ARBA" id="ARBA00022840"/>
    </source>
</evidence>
<feature type="binding site" evidence="25">
    <location>
        <position position="774"/>
    </location>
    <ligand>
        <name>ATP</name>
        <dbReference type="ChEBI" id="CHEBI:30616"/>
    </ligand>
</feature>
<evidence type="ECO:0000256" key="23">
    <source>
        <dbReference type="ARBA" id="ARBA00056628"/>
    </source>
</evidence>
<evidence type="ECO:0000256" key="9">
    <source>
        <dbReference type="ARBA" id="ARBA00022679"/>
    </source>
</evidence>
<accession>A0AAX6G4D5</accession>
<keyword evidence="18 28" id="KW-0675">Receptor</keyword>
<comment type="caution">
    <text evidence="28">The sequence shown here is derived from an EMBL/GenBank/DDBJ whole genome shotgun (WGS) entry which is preliminary data.</text>
</comment>
<dbReference type="GO" id="GO:0005524">
    <property type="term" value="F:ATP binding"/>
    <property type="evidence" value="ECO:0007669"/>
    <property type="project" value="UniProtKB-UniRule"/>
</dbReference>
<dbReference type="EC" id="2.7.11.1" evidence="4"/>
<feature type="domain" description="Protein kinase" evidence="27">
    <location>
        <begin position="742"/>
        <end position="1007"/>
    </location>
</feature>
<keyword evidence="7" id="KW-0597">Phosphoprotein</keyword>
<evidence type="ECO:0000256" key="19">
    <source>
        <dbReference type="ARBA" id="ARBA00023180"/>
    </source>
</evidence>
<keyword evidence="15 25" id="KW-0067">ATP-binding</keyword>
<dbReference type="InterPro" id="IPR003591">
    <property type="entry name" value="Leu-rich_rpt_typical-subtyp"/>
</dbReference>
<dbReference type="GO" id="GO:0005789">
    <property type="term" value="C:endoplasmic reticulum membrane"/>
    <property type="evidence" value="ECO:0007669"/>
    <property type="project" value="UniProtKB-SubCell"/>
</dbReference>
<dbReference type="PROSITE" id="PS00107">
    <property type="entry name" value="PROTEIN_KINASE_ATP"/>
    <property type="match status" value="1"/>
</dbReference>
<dbReference type="PANTHER" id="PTHR27008:SF596">
    <property type="entry name" value="OS02G0215500 PROTEIN"/>
    <property type="match status" value="1"/>
</dbReference>
<dbReference type="InterPro" id="IPR000719">
    <property type="entry name" value="Prot_kinase_dom"/>
</dbReference>
<keyword evidence="12" id="KW-0677">Repeat</keyword>
<evidence type="ECO:0000256" key="18">
    <source>
        <dbReference type="ARBA" id="ARBA00023170"/>
    </source>
</evidence>
<keyword evidence="10 26" id="KW-0812">Transmembrane</keyword>
<dbReference type="Gene3D" id="3.30.200.20">
    <property type="entry name" value="Phosphorylase Kinase, domain 1"/>
    <property type="match status" value="1"/>
</dbReference>
<name>A0AAX6G4D5_IRIPA</name>
<evidence type="ECO:0000256" key="24">
    <source>
        <dbReference type="ARBA" id="ARBA00072040"/>
    </source>
</evidence>
<dbReference type="Pfam" id="PF00560">
    <property type="entry name" value="LRR_1"/>
    <property type="match status" value="11"/>
</dbReference>
<dbReference type="PANTHER" id="PTHR27008">
    <property type="entry name" value="OS04G0122200 PROTEIN"/>
    <property type="match status" value="1"/>
</dbReference>
<evidence type="ECO:0000256" key="13">
    <source>
        <dbReference type="ARBA" id="ARBA00022741"/>
    </source>
</evidence>
<dbReference type="SMART" id="SM00220">
    <property type="entry name" value="S_TKc"/>
    <property type="match status" value="1"/>
</dbReference>
<gene>
    <name evidence="28" type="ORF">M6B38_128475</name>
</gene>
<dbReference type="SUPFAM" id="SSF56112">
    <property type="entry name" value="Protein kinase-like (PK-like)"/>
    <property type="match status" value="1"/>
</dbReference>
<dbReference type="Proteomes" id="UP001140949">
    <property type="component" value="Unassembled WGS sequence"/>
</dbReference>
<evidence type="ECO:0000256" key="16">
    <source>
        <dbReference type="ARBA" id="ARBA00022989"/>
    </source>
</evidence>
<keyword evidence="17 26" id="KW-0472">Membrane</keyword>
<evidence type="ECO:0000256" key="7">
    <source>
        <dbReference type="ARBA" id="ARBA00022553"/>
    </source>
</evidence>
<dbReference type="InterPro" id="IPR013210">
    <property type="entry name" value="LRR_N_plant-typ"/>
</dbReference>
<dbReference type="FunFam" id="3.80.10.10:FF:000288">
    <property type="entry name" value="LRR receptor-like serine/threonine-protein kinase EFR"/>
    <property type="match status" value="1"/>
</dbReference>
<organism evidence="28 29">
    <name type="scientific">Iris pallida</name>
    <name type="common">Sweet iris</name>
    <dbReference type="NCBI Taxonomy" id="29817"/>
    <lineage>
        <taxon>Eukaryota</taxon>
        <taxon>Viridiplantae</taxon>
        <taxon>Streptophyta</taxon>
        <taxon>Embryophyta</taxon>
        <taxon>Tracheophyta</taxon>
        <taxon>Spermatophyta</taxon>
        <taxon>Magnoliopsida</taxon>
        <taxon>Liliopsida</taxon>
        <taxon>Asparagales</taxon>
        <taxon>Iridaceae</taxon>
        <taxon>Iridoideae</taxon>
        <taxon>Irideae</taxon>
        <taxon>Iris</taxon>
    </lineage>
</organism>
<evidence type="ECO:0000256" key="2">
    <source>
        <dbReference type="ARBA" id="ARBA00004389"/>
    </source>
</evidence>
<dbReference type="Gene3D" id="3.80.10.10">
    <property type="entry name" value="Ribonuclease Inhibitor"/>
    <property type="match status" value="4"/>
</dbReference>
<evidence type="ECO:0000256" key="1">
    <source>
        <dbReference type="ARBA" id="ARBA00004251"/>
    </source>
</evidence>
<keyword evidence="19" id="KW-0325">Glycoprotein</keyword>
<evidence type="ECO:0000256" key="12">
    <source>
        <dbReference type="ARBA" id="ARBA00022737"/>
    </source>
</evidence>
<evidence type="ECO:0000256" key="5">
    <source>
        <dbReference type="ARBA" id="ARBA00022475"/>
    </source>
</evidence>
<keyword evidence="8" id="KW-0433">Leucine-rich repeat</keyword>
<dbReference type="GO" id="GO:0004674">
    <property type="term" value="F:protein serine/threonine kinase activity"/>
    <property type="evidence" value="ECO:0007669"/>
    <property type="project" value="UniProtKB-KW"/>
</dbReference>
<keyword evidence="6" id="KW-0723">Serine/threonine-protein kinase</keyword>
<comment type="function">
    <text evidence="22">Receptor kinase that detects X.oryzae pv. oryzae protein Ax21 to promote innate immunity. Following X.oryzae pv. oryzae protein Ax21 detection, undergoes cleavage, releasing the processed protein kinase Xa21 chain.</text>
</comment>
<dbReference type="FunFam" id="1.10.510.10:FF:000358">
    <property type="entry name" value="Putative leucine-rich repeat receptor-like serine/threonine-protein kinase"/>
    <property type="match status" value="1"/>
</dbReference>
<evidence type="ECO:0000256" key="11">
    <source>
        <dbReference type="ARBA" id="ARBA00022729"/>
    </source>
</evidence>
<evidence type="ECO:0000256" key="10">
    <source>
        <dbReference type="ARBA" id="ARBA00022692"/>
    </source>
</evidence>
<comment type="similarity">
    <text evidence="3">Belongs to the protein kinase superfamily. Ser/Thr protein kinase family.</text>
</comment>